<organism evidence="2">
    <name type="scientific">Nocardia globerula</name>
    <dbReference type="NCBI Taxonomy" id="1818"/>
    <lineage>
        <taxon>Bacteria</taxon>
        <taxon>Bacillati</taxon>
        <taxon>Actinomycetota</taxon>
        <taxon>Actinomycetes</taxon>
        <taxon>Mycobacteriales</taxon>
        <taxon>Nocardiaceae</taxon>
        <taxon>Nocardia</taxon>
    </lineage>
</organism>
<sequence length="76" mass="8233">MTRVSRWILCCVLIVTGALSTAASVVALFVHTQVNNTDSYVDTVAPLASEPAVQEAVADRLTEELTGRPTHNLPRR</sequence>
<dbReference type="EMBL" id="VNIQ01000004">
    <property type="protein sequence ID" value="TYQ04120.1"/>
    <property type="molecule type" value="Genomic_DNA"/>
</dbReference>
<accession>A0A652YQH9</accession>
<proteinExistence type="predicted"/>
<feature type="chain" id="PRO_5038643202" description="Two-component sensor histidine kinase" evidence="1">
    <location>
        <begin position="23"/>
        <end position="76"/>
    </location>
</feature>
<keyword evidence="1" id="KW-0732">Signal</keyword>
<dbReference type="AlphaFoldDB" id="A0A652YQH9"/>
<reference evidence="2" key="1">
    <citation type="submission" date="2019-07" db="EMBL/GenBank/DDBJ databases">
        <title>Genomic Encyclopedia of Type Strains, Phase IV (KMG-IV): sequencing the most valuable type-strain genomes for metagenomic binning, comparative biology and taxonomic classification.</title>
        <authorList>
            <person name="Goeker M."/>
        </authorList>
    </citation>
    <scope>NUCLEOTIDE SEQUENCE</scope>
    <source>
        <strain evidence="2">DSM 44596</strain>
    </source>
</reference>
<feature type="signal peptide" evidence="1">
    <location>
        <begin position="1"/>
        <end position="22"/>
    </location>
</feature>
<name>A0A652YQH9_NOCGL</name>
<evidence type="ECO:0000256" key="1">
    <source>
        <dbReference type="SAM" id="SignalP"/>
    </source>
</evidence>
<protein>
    <recommendedName>
        <fullName evidence="3">Two-component sensor histidine kinase</fullName>
    </recommendedName>
</protein>
<evidence type="ECO:0008006" key="3">
    <source>
        <dbReference type="Google" id="ProtNLM"/>
    </source>
</evidence>
<gene>
    <name evidence="2" type="ORF">FNL38_104496</name>
</gene>
<evidence type="ECO:0000313" key="2">
    <source>
        <dbReference type="EMBL" id="TYQ04120.1"/>
    </source>
</evidence>
<comment type="caution">
    <text evidence="2">The sequence shown here is derived from an EMBL/GenBank/DDBJ whole genome shotgun (WGS) entry which is preliminary data.</text>
</comment>